<dbReference type="Pfam" id="PF20714">
    <property type="entry name" value="HTH_64"/>
    <property type="match status" value="1"/>
</dbReference>
<dbReference type="InterPro" id="IPR024187">
    <property type="entry name" value="Sig_transdc_resp-reg_cit/mal"/>
</dbReference>
<gene>
    <name evidence="12" type="ORF">GCM10022236_24940</name>
</gene>
<evidence type="ECO:0000256" key="10">
    <source>
        <dbReference type="PROSITE-ProRule" id="PRU00169"/>
    </source>
</evidence>
<feature type="modified residue" description="4-aspartylphosphate" evidence="10">
    <location>
        <position position="54"/>
    </location>
</feature>
<dbReference type="PIRSF" id="PIRSF006171">
    <property type="entry name" value="RR_citrat_malat"/>
    <property type="match status" value="1"/>
</dbReference>
<dbReference type="Pfam" id="PF00072">
    <property type="entry name" value="Response_reg"/>
    <property type="match status" value="1"/>
</dbReference>
<keyword evidence="13" id="KW-1185">Reference proteome</keyword>
<dbReference type="InterPro" id="IPR011006">
    <property type="entry name" value="CheY-like_superfamily"/>
</dbReference>
<comment type="caution">
    <text evidence="12">The sequence shown here is derived from an EMBL/GenBank/DDBJ whole genome shotgun (WGS) entry which is preliminary data.</text>
</comment>
<keyword evidence="7 9" id="KW-0010">Activator</keyword>
<keyword evidence="8 9" id="KW-0804">Transcription</keyword>
<dbReference type="InterPro" id="IPR048714">
    <property type="entry name" value="DpiA-like_HTH"/>
</dbReference>
<evidence type="ECO:0000256" key="4">
    <source>
        <dbReference type="ARBA" id="ARBA00023012"/>
    </source>
</evidence>
<reference evidence="13" key="1">
    <citation type="journal article" date="2019" name="Int. J. Syst. Evol. Microbiol.">
        <title>The Global Catalogue of Microorganisms (GCM) 10K type strain sequencing project: providing services to taxonomists for standard genome sequencing and annotation.</title>
        <authorList>
            <consortium name="The Broad Institute Genomics Platform"/>
            <consortium name="The Broad Institute Genome Sequencing Center for Infectious Disease"/>
            <person name="Wu L."/>
            <person name="Ma J."/>
        </authorList>
    </citation>
    <scope>NUCLEOTIDE SEQUENCE [LARGE SCALE GENOMIC DNA]</scope>
    <source>
        <strain evidence="13">JCM 16929</strain>
    </source>
</reference>
<dbReference type="EMBL" id="BAABAB010000016">
    <property type="protein sequence ID" value="GAA3621593.1"/>
    <property type="molecule type" value="Genomic_DNA"/>
</dbReference>
<evidence type="ECO:0000256" key="6">
    <source>
        <dbReference type="ARBA" id="ARBA00023125"/>
    </source>
</evidence>
<sequence>MITVLVVDDDFRVARIHSAFVDRVEGFRTIGVANTGQEALRLAVALVPDLILLDLYLPDVFGLDVLNRMRVAGVEGDAIVISAANESGTVERAVKLGVVNYLLKPFTQADLVTRLQQYQATRTARRPATLSDQAAVDQLLGRSDGGRGEPLPKGLSPETAESILTALASAGVELSAQECADAVGIARVSARRYLEFYAGRGTVSVSLRYGARGRPERRYAILAQTQ</sequence>
<keyword evidence="3 10" id="KW-0597">Phosphoprotein</keyword>
<comment type="subcellular location">
    <subcellularLocation>
        <location evidence="1 9">Cytoplasm</location>
    </subcellularLocation>
</comment>
<feature type="domain" description="Response regulatory" evidence="11">
    <location>
        <begin position="3"/>
        <end position="119"/>
    </location>
</feature>
<evidence type="ECO:0000256" key="5">
    <source>
        <dbReference type="ARBA" id="ARBA00023015"/>
    </source>
</evidence>
<dbReference type="PROSITE" id="PS50110">
    <property type="entry name" value="RESPONSE_REGULATORY"/>
    <property type="match status" value="1"/>
</dbReference>
<dbReference type="SMART" id="SM00448">
    <property type="entry name" value="REC"/>
    <property type="match status" value="1"/>
</dbReference>
<evidence type="ECO:0000256" key="9">
    <source>
        <dbReference type="PIRNR" id="PIRNR006171"/>
    </source>
</evidence>
<evidence type="ECO:0000256" key="2">
    <source>
        <dbReference type="ARBA" id="ARBA00022490"/>
    </source>
</evidence>
<keyword evidence="5 9" id="KW-0805">Transcription regulation</keyword>
<dbReference type="PANTHER" id="PTHR45526">
    <property type="entry name" value="TRANSCRIPTIONAL REGULATORY PROTEIN DPIA"/>
    <property type="match status" value="1"/>
</dbReference>
<evidence type="ECO:0000256" key="7">
    <source>
        <dbReference type="ARBA" id="ARBA00023159"/>
    </source>
</evidence>
<dbReference type="InterPro" id="IPR051271">
    <property type="entry name" value="2C-system_Tx_regulators"/>
</dbReference>
<dbReference type="InterPro" id="IPR001789">
    <property type="entry name" value="Sig_transdc_resp-reg_receiver"/>
</dbReference>
<evidence type="ECO:0000313" key="13">
    <source>
        <dbReference type="Proteomes" id="UP001501490"/>
    </source>
</evidence>
<dbReference type="CDD" id="cd19925">
    <property type="entry name" value="REC_citrate_TCS"/>
    <property type="match status" value="1"/>
</dbReference>
<protein>
    <recommendedName>
        <fullName evidence="9">Transcriptional regulatory protein</fullName>
    </recommendedName>
</protein>
<dbReference type="RefSeq" id="WP_344804916.1">
    <property type="nucleotide sequence ID" value="NZ_BAABAB010000016.1"/>
</dbReference>
<accession>A0ABP7A081</accession>
<evidence type="ECO:0000256" key="3">
    <source>
        <dbReference type="ARBA" id="ARBA00022553"/>
    </source>
</evidence>
<evidence type="ECO:0000256" key="8">
    <source>
        <dbReference type="ARBA" id="ARBA00023163"/>
    </source>
</evidence>
<evidence type="ECO:0000313" key="12">
    <source>
        <dbReference type="EMBL" id="GAA3621593.1"/>
    </source>
</evidence>
<evidence type="ECO:0000259" key="11">
    <source>
        <dbReference type="PROSITE" id="PS50110"/>
    </source>
</evidence>
<keyword evidence="4 9" id="KW-0902">Two-component regulatory system</keyword>
<keyword evidence="6 9" id="KW-0238">DNA-binding</keyword>
<dbReference type="Gene3D" id="3.40.50.2300">
    <property type="match status" value="1"/>
</dbReference>
<proteinExistence type="predicted"/>
<dbReference type="PANTHER" id="PTHR45526:SF1">
    <property type="entry name" value="TRANSCRIPTIONAL REGULATORY PROTEIN DCUR-RELATED"/>
    <property type="match status" value="1"/>
</dbReference>
<organism evidence="12 13">
    <name type="scientific">Microlunatus ginsengisoli</name>
    <dbReference type="NCBI Taxonomy" id="363863"/>
    <lineage>
        <taxon>Bacteria</taxon>
        <taxon>Bacillati</taxon>
        <taxon>Actinomycetota</taxon>
        <taxon>Actinomycetes</taxon>
        <taxon>Propionibacteriales</taxon>
        <taxon>Propionibacteriaceae</taxon>
        <taxon>Microlunatus</taxon>
    </lineage>
</organism>
<dbReference type="SUPFAM" id="SSF52172">
    <property type="entry name" value="CheY-like"/>
    <property type="match status" value="1"/>
</dbReference>
<evidence type="ECO:0000256" key="1">
    <source>
        <dbReference type="ARBA" id="ARBA00004496"/>
    </source>
</evidence>
<name>A0ABP7A081_9ACTN</name>
<keyword evidence="2 9" id="KW-0963">Cytoplasm</keyword>
<dbReference type="Proteomes" id="UP001501490">
    <property type="component" value="Unassembled WGS sequence"/>
</dbReference>